<gene>
    <name evidence="1" type="ORF">SAMN05216210_3473</name>
</gene>
<evidence type="ECO:0008006" key="3">
    <source>
        <dbReference type="Google" id="ProtNLM"/>
    </source>
</evidence>
<dbReference type="RefSeq" id="WP_092389352.1">
    <property type="nucleotide sequence ID" value="NZ_LT629787.1"/>
</dbReference>
<dbReference type="PROSITE" id="PS51318">
    <property type="entry name" value="TAT"/>
    <property type="match status" value="1"/>
</dbReference>
<proteinExistence type="predicted"/>
<protein>
    <recommendedName>
        <fullName evidence="3">Twin-arginine translocation pathway signal protein</fullName>
    </recommendedName>
</protein>
<accession>A0A1H2I1G0</accession>
<evidence type="ECO:0000313" key="2">
    <source>
        <dbReference type="Proteomes" id="UP000243924"/>
    </source>
</evidence>
<dbReference type="InterPro" id="IPR006311">
    <property type="entry name" value="TAT_signal"/>
</dbReference>
<dbReference type="AlphaFoldDB" id="A0A1H2I1G0"/>
<dbReference type="EMBL" id="LT629787">
    <property type="protein sequence ID" value="SDU37854.1"/>
    <property type="molecule type" value="Genomic_DNA"/>
</dbReference>
<organism evidence="1 2">
    <name type="scientific">Halopseudomonas salegens</name>
    <dbReference type="NCBI Taxonomy" id="1434072"/>
    <lineage>
        <taxon>Bacteria</taxon>
        <taxon>Pseudomonadati</taxon>
        <taxon>Pseudomonadota</taxon>
        <taxon>Gammaproteobacteria</taxon>
        <taxon>Pseudomonadales</taxon>
        <taxon>Pseudomonadaceae</taxon>
        <taxon>Halopseudomonas</taxon>
    </lineage>
</organism>
<reference evidence="2" key="1">
    <citation type="submission" date="2016-10" db="EMBL/GenBank/DDBJ databases">
        <authorList>
            <person name="Varghese N."/>
            <person name="Submissions S."/>
        </authorList>
    </citation>
    <scope>NUCLEOTIDE SEQUENCE [LARGE SCALE GENOMIC DNA]</scope>
    <source>
        <strain evidence="2">CECT 8338</strain>
    </source>
</reference>
<name>A0A1H2I1G0_9GAMM</name>
<evidence type="ECO:0000313" key="1">
    <source>
        <dbReference type="EMBL" id="SDU37854.1"/>
    </source>
</evidence>
<dbReference type="Proteomes" id="UP000243924">
    <property type="component" value="Chromosome I"/>
</dbReference>
<sequence length="176" mass="19405">MSSITQARLSRRELLKLGAGASLVLTTVGVTATLTRCSSSDPATDYQVLRSNDLVILGVILPALIGAHPAMPAQVPAALRQLDWSLSYMSTQIHQDLYEMLDLLNMGVTRGPMTGIWGSWEKAQPEQVAHFLQRWRDSRLALLRQGHNALTQLLLMAWYALPATWDSIEYPGPPAI</sequence>
<dbReference type="STRING" id="1434072.SAMN05216210_3473"/>
<keyword evidence="2" id="KW-1185">Reference proteome</keyword>
<dbReference type="OrthoDB" id="6398409at2"/>